<proteinExistence type="predicted"/>
<dbReference type="AlphaFoldDB" id="A0A8S1SMT8"/>
<protein>
    <submittedName>
        <fullName evidence="1">Uncharacterized protein</fullName>
    </submittedName>
</protein>
<organism evidence="1 2">
    <name type="scientific">Paramecium pentaurelia</name>
    <dbReference type="NCBI Taxonomy" id="43138"/>
    <lineage>
        <taxon>Eukaryota</taxon>
        <taxon>Sar</taxon>
        <taxon>Alveolata</taxon>
        <taxon>Ciliophora</taxon>
        <taxon>Intramacronucleata</taxon>
        <taxon>Oligohymenophorea</taxon>
        <taxon>Peniculida</taxon>
        <taxon>Parameciidae</taxon>
        <taxon>Paramecium</taxon>
    </lineage>
</organism>
<gene>
    <name evidence="1" type="ORF">PPENT_87.1.T0090464</name>
</gene>
<evidence type="ECO:0000313" key="2">
    <source>
        <dbReference type="Proteomes" id="UP000689195"/>
    </source>
</evidence>
<comment type="caution">
    <text evidence="1">The sequence shown here is derived from an EMBL/GenBank/DDBJ whole genome shotgun (WGS) entry which is preliminary data.</text>
</comment>
<name>A0A8S1SMT8_9CILI</name>
<dbReference type="PANTHER" id="PTHR33706">
    <property type="entry name" value="MORN VARIANT REPEAT PROTEIN"/>
    <property type="match status" value="1"/>
</dbReference>
<dbReference type="EMBL" id="CAJJDO010000009">
    <property type="protein sequence ID" value="CAD8141148.1"/>
    <property type="molecule type" value="Genomic_DNA"/>
</dbReference>
<dbReference type="PANTHER" id="PTHR33706:SF1">
    <property type="entry name" value="TPR REPEAT PROTEIN"/>
    <property type="match status" value="1"/>
</dbReference>
<sequence length="98" mass="11362">MVNGRIYTEDNKSKILTNVQLQKAGHMMMEENEIKIGTWFELSEFFYENSQVFYLGEYQNVESESGGGSYDEGGKETKIGKWIDLDNQFQNENQITCN</sequence>
<accession>A0A8S1SMT8</accession>
<keyword evidence="2" id="KW-1185">Reference proteome</keyword>
<evidence type="ECO:0000313" key="1">
    <source>
        <dbReference type="EMBL" id="CAD8141148.1"/>
    </source>
</evidence>
<dbReference type="Proteomes" id="UP000689195">
    <property type="component" value="Unassembled WGS sequence"/>
</dbReference>
<reference evidence="1" key="1">
    <citation type="submission" date="2021-01" db="EMBL/GenBank/DDBJ databases">
        <authorList>
            <consortium name="Genoscope - CEA"/>
            <person name="William W."/>
        </authorList>
    </citation>
    <scope>NUCLEOTIDE SEQUENCE</scope>
</reference>